<evidence type="ECO:0000256" key="1">
    <source>
        <dbReference type="SAM" id="MobiDB-lite"/>
    </source>
</evidence>
<reference evidence="2" key="2">
    <citation type="journal article" date="2024" name="Plant">
        <title>Genomic evolution and insights into agronomic trait innovations of Sesamum species.</title>
        <authorList>
            <person name="Miao H."/>
            <person name="Wang L."/>
            <person name="Qu L."/>
            <person name="Liu H."/>
            <person name="Sun Y."/>
            <person name="Le M."/>
            <person name="Wang Q."/>
            <person name="Wei S."/>
            <person name="Zheng Y."/>
            <person name="Lin W."/>
            <person name="Duan Y."/>
            <person name="Cao H."/>
            <person name="Xiong S."/>
            <person name="Wang X."/>
            <person name="Wei L."/>
            <person name="Li C."/>
            <person name="Ma Q."/>
            <person name="Ju M."/>
            <person name="Zhao R."/>
            <person name="Li G."/>
            <person name="Mu C."/>
            <person name="Tian Q."/>
            <person name="Mei H."/>
            <person name="Zhang T."/>
            <person name="Gao T."/>
            <person name="Zhang H."/>
        </authorList>
    </citation>
    <scope>NUCLEOTIDE SEQUENCE</scope>
    <source>
        <strain evidence="2">G02</strain>
    </source>
</reference>
<gene>
    <name evidence="2" type="ORF">Sradi_4183000</name>
</gene>
<evidence type="ECO:0000313" key="2">
    <source>
        <dbReference type="EMBL" id="KAL0350338.1"/>
    </source>
</evidence>
<sequence length="71" mass="8355">MAKRFKLRICRVINTTLQSCRSKDPSILPEDPIPSFSRPNPPQPRRPAPLLQPPPLLRLHILRRCLWFAFR</sequence>
<organism evidence="2">
    <name type="scientific">Sesamum radiatum</name>
    <name type="common">Black benniseed</name>
    <dbReference type="NCBI Taxonomy" id="300843"/>
    <lineage>
        <taxon>Eukaryota</taxon>
        <taxon>Viridiplantae</taxon>
        <taxon>Streptophyta</taxon>
        <taxon>Embryophyta</taxon>
        <taxon>Tracheophyta</taxon>
        <taxon>Spermatophyta</taxon>
        <taxon>Magnoliopsida</taxon>
        <taxon>eudicotyledons</taxon>
        <taxon>Gunneridae</taxon>
        <taxon>Pentapetalae</taxon>
        <taxon>asterids</taxon>
        <taxon>lamiids</taxon>
        <taxon>Lamiales</taxon>
        <taxon>Pedaliaceae</taxon>
        <taxon>Sesamum</taxon>
    </lineage>
</organism>
<dbReference type="EMBL" id="JACGWJ010000018">
    <property type="protein sequence ID" value="KAL0350338.1"/>
    <property type="molecule type" value="Genomic_DNA"/>
</dbReference>
<comment type="caution">
    <text evidence="2">The sequence shown here is derived from an EMBL/GenBank/DDBJ whole genome shotgun (WGS) entry which is preliminary data.</text>
</comment>
<reference evidence="2" key="1">
    <citation type="submission" date="2020-06" db="EMBL/GenBank/DDBJ databases">
        <authorList>
            <person name="Li T."/>
            <person name="Hu X."/>
            <person name="Zhang T."/>
            <person name="Song X."/>
            <person name="Zhang H."/>
            <person name="Dai N."/>
            <person name="Sheng W."/>
            <person name="Hou X."/>
            <person name="Wei L."/>
        </authorList>
    </citation>
    <scope>NUCLEOTIDE SEQUENCE</scope>
    <source>
        <strain evidence="2">G02</strain>
        <tissue evidence="2">Leaf</tissue>
    </source>
</reference>
<accession>A0AAW2P482</accession>
<feature type="region of interest" description="Disordered" evidence="1">
    <location>
        <begin position="23"/>
        <end position="51"/>
    </location>
</feature>
<dbReference type="AlphaFoldDB" id="A0AAW2P482"/>
<proteinExistence type="predicted"/>
<name>A0AAW2P482_SESRA</name>
<protein>
    <submittedName>
        <fullName evidence="2">Uncharacterized protein</fullName>
    </submittedName>
</protein>
<feature type="compositionally biased region" description="Pro residues" evidence="1">
    <location>
        <begin position="39"/>
        <end position="51"/>
    </location>
</feature>